<keyword evidence="4" id="KW-1185">Reference proteome</keyword>
<reference evidence="3 4" key="1">
    <citation type="submission" date="2016-12" db="EMBL/GenBank/DDBJ databases">
        <title>The whole genome sequencing and assembly of Lactobacillus alimentarius DSM 20249T strain.</title>
        <authorList>
            <person name="Lee Y.-J."/>
            <person name="Yi H."/>
            <person name="Bahn Y.-S."/>
            <person name="Kim J.F."/>
            <person name="Lee D.-W."/>
        </authorList>
    </citation>
    <scope>NUCLEOTIDE SEQUENCE [LARGE SCALE GENOMIC DNA]</scope>
    <source>
        <strain evidence="3 4">DSM 20249</strain>
    </source>
</reference>
<dbReference type="Gene3D" id="3.30.950.30">
    <property type="entry name" value="Schlafen, AAA domain"/>
    <property type="match status" value="1"/>
</dbReference>
<organism evidence="3 4">
    <name type="scientific">Companilactobacillus alimentarius DSM 20249</name>
    <dbReference type="NCBI Taxonomy" id="1423720"/>
    <lineage>
        <taxon>Bacteria</taxon>
        <taxon>Bacillati</taxon>
        <taxon>Bacillota</taxon>
        <taxon>Bacilli</taxon>
        <taxon>Lactobacillales</taxon>
        <taxon>Lactobacillaceae</taxon>
        <taxon>Companilactobacillus</taxon>
    </lineage>
</organism>
<dbReference type="STRING" id="1423720.FC67_GL000008"/>
<accession>A0A2K9HMU1</accession>
<proteinExistence type="predicted"/>
<dbReference type="InterPro" id="IPR007421">
    <property type="entry name" value="Schlafen_AlbA_2_dom"/>
</dbReference>
<gene>
    <name evidence="3" type="ORF">LA20249_10315</name>
</gene>
<dbReference type="RefSeq" id="WP_057737520.1">
    <property type="nucleotide sequence ID" value="NZ_AZDQ01000006.1"/>
</dbReference>
<dbReference type="PANTHER" id="PTHR30595">
    <property type="entry name" value="GLPR-RELATED TRANSCRIPTIONAL REPRESSOR"/>
    <property type="match status" value="1"/>
</dbReference>
<feature type="domain" description="Filamentation induced by cAMP protein Fic-like C-terminal" evidence="2">
    <location>
        <begin position="432"/>
        <end position="487"/>
    </location>
</feature>
<evidence type="ECO:0000259" key="1">
    <source>
        <dbReference type="Pfam" id="PF04326"/>
    </source>
</evidence>
<dbReference type="InterPro" id="IPR038461">
    <property type="entry name" value="Schlafen_AlbA_2_dom_sf"/>
</dbReference>
<dbReference type="Pfam" id="PF21247">
    <property type="entry name" value="Fic-like_C"/>
    <property type="match status" value="1"/>
</dbReference>
<dbReference type="PANTHER" id="PTHR30595:SF6">
    <property type="entry name" value="SCHLAFEN ALBA-2 DOMAIN-CONTAINING PROTEIN"/>
    <property type="match status" value="1"/>
</dbReference>
<dbReference type="EMBL" id="CP018867">
    <property type="protein sequence ID" value="AUI72555.1"/>
    <property type="molecule type" value="Genomic_DNA"/>
</dbReference>
<dbReference type="OrthoDB" id="9768354at2"/>
<evidence type="ECO:0000313" key="4">
    <source>
        <dbReference type="Proteomes" id="UP000234653"/>
    </source>
</evidence>
<dbReference type="Gene3D" id="3.30.565.60">
    <property type="match status" value="1"/>
</dbReference>
<dbReference type="InterPro" id="IPR049514">
    <property type="entry name" value="Fic-like_C"/>
</dbReference>
<dbReference type="Pfam" id="PF04326">
    <property type="entry name" value="SLFN_AlbA_2"/>
    <property type="match status" value="1"/>
</dbReference>
<dbReference type="AlphaFoldDB" id="A0A2K9HMU1"/>
<evidence type="ECO:0000313" key="3">
    <source>
        <dbReference type="EMBL" id="AUI72555.1"/>
    </source>
</evidence>
<feature type="domain" description="Schlafen AlbA-2" evidence="1">
    <location>
        <begin position="18"/>
        <end position="133"/>
    </location>
</feature>
<dbReference type="Proteomes" id="UP000234653">
    <property type="component" value="Chromosome"/>
</dbReference>
<dbReference type="KEGG" id="lali:LA20249_10315"/>
<sequence>MSNEINKDLLEEIKNGIESDRIEFKEAQGKDGMGSIPKSVYETVCSFSNSYGGNIYLGVGDNGEILGIEKKRLNQMKKDFVTSIQSSNKINPPLYLSVNELKIQNKYILHIYVPDSSQVHRLNQRVIFDRNEDADIGVTNNTNLVQKIYNRKQSDYTENKIYPFIETSDFNSDLIDKVRENLVNNTTRENILEHKSDFEVLKSLSMYKKDYTTGKSGFTAASVLLFGSDELIKSIFPYFYIDVLVRVKNVERYDDRLRIQTNLIDSYSKVMEFFSKYISEPFYLEDDIRINLREILLREVLVNLLVHREYSNPFVSTIEIRNNEIILYNANKPVHPGMIISGDILPFSKNPNIARVFHVLGLVDEIGSGLKKVFKYAPILFGSIPIIENKEFFKVIMPITSKGLSNLSISKEYNGSTNNIDEFDLNSEETEILKVLTRPMSARELVKFSRRPSTDSFRRNVLLPLLNKNLIERTIPNKPSSPKQKYRRKE</sequence>
<dbReference type="InterPro" id="IPR038475">
    <property type="entry name" value="RecG_C_sf"/>
</dbReference>
<evidence type="ECO:0000259" key="2">
    <source>
        <dbReference type="Pfam" id="PF21247"/>
    </source>
</evidence>
<name>A0A2K9HMU1_9LACO</name>
<protein>
    <submittedName>
        <fullName evidence="3">Uncharacterized protein</fullName>
    </submittedName>
</protein>